<reference evidence="5" key="1">
    <citation type="submission" date="2016-11" db="EMBL/GenBank/DDBJ databases">
        <authorList>
            <person name="Varghese N."/>
            <person name="Submissions S."/>
        </authorList>
    </citation>
    <scope>NUCLEOTIDE SEQUENCE [LARGE SCALE GENOMIC DNA]</scope>
    <source>
        <strain evidence="5">DSM 13643</strain>
    </source>
</reference>
<dbReference type="SUPFAM" id="SSF51261">
    <property type="entry name" value="Duplicated hybrid motif"/>
    <property type="match status" value="1"/>
</dbReference>
<dbReference type="Pfam" id="PF01551">
    <property type="entry name" value="Peptidase_M23"/>
    <property type="match status" value="1"/>
</dbReference>
<evidence type="ECO:0000256" key="1">
    <source>
        <dbReference type="ARBA" id="ARBA00022729"/>
    </source>
</evidence>
<dbReference type="Proteomes" id="UP000183967">
    <property type="component" value="Unassembled WGS sequence"/>
</dbReference>
<gene>
    <name evidence="4" type="ORF">SAMN02745135_00525</name>
</gene>
<dbReference type="GO" id="GO:0004222">
    <property type="term" value="F:metalloendopeptidase activity"/>
    <property type="evidence" value="ECO:0007669"/>
    <property type="project" value="TreeGrafter"/>
</dbReference>
<evidence type="ECO:0000256" key="2">
    <source>
        <dbReference type="SAM" id="Phobius"/>
    </source>
</evidence>
<evidence type="ECO:0000313" key="4">
    <source>
        <dbReference type="EMBL" id="SHH35224.1"/>
    </source>
</evidence>
<organism evidence="4 5">
    <name type="scientific">Caloranaerobacter azorensis DSM 13643</name>
    <dbReference type="NCBI Taxonomy" id="1121264"/>
    <lineage>
        <taxon>Bacteria</taxon>
        <taxon>Bacillati</taxon>
        <taxon>Bacillota</taxon>
        <taxon>Tissierellia</taxon>
        <taxon>Tissierellales</taxon>
        <taxon>Thermohalobacteraceae</taxon>
        <taxon>Caloranaerobacter</taxon>
    </lineage>
</organism>
<dbReference type="InterPro" id="IPR016047">
    <property type="entry name" value="M23ase_b-sheet_dom"/>
</dbReference>
<keyword evidence="2" id="KW-0812">Transmembrane</keyword>
<keyword evidence="5" id="KW-1185">Reference proteome</keyword>
<dbReference type="RefSeq" id="WP_073195182.1">
    <property type="nucleotide sequence ID" value="NZ_FQXO01000010.1"/>
</dbReference>
<dbReference type="InterPro" id="IPR011055">
    <property type="entry name" value="Dup_hybrid_motif"/>
</dbReference>
<dbReference type="InterPro" id="IPR050570">
    <property type="entry name" value="Cell_wall_metabolism_enzyme"/>
</dbReference>
<dbReference type="PANTHER" id="PTHR21666:SF289">
    <property type="entry name" value="L-ALA--D-GLU ENDOPEPTIDASE"/>
    <property type="match status" value="1"/>
</dbReference>
<evidence type="ECO:0000259" key="3">
    <source>
        <dbReference type="Pfam" id="PF01551"/>
    </source>
</evidence>
<name>A0A1M5S9N6_9FIRM</name>
<feature type="domain" description="M23ase beta-sheet core" evidence="3">
    <location>
        <begin position="133"/>
        <end position="224"/>
    </location>
</feature>
<feature type="transmembrane region" description="Helical" evidence="2">
    <location>
        <begin position="32"/>
        <end position="52"/>
    </location>
</feature>
<proteinExistence type="predicted"/>
<accession>A0A1M5S9N6</accession>
<sequence length="235" mass="27154">MGKRRLIFKLFPMRVKRDYVYRTKQKSSYRKLFYQLLVSIIIILLIIFIKSFNTNFTNNAIRLVENTLKYDYDFKKLGHKILKYAKGSGKELDKAVSVFKYKNNTKIYSFSTPATGIVYKKFGQIKKGNTTIFHRGVDILSKDKNVYSIGEGIVGEIYKDRILGKCIQIDFGEIDAVYAHLDKIYVKVGQKVTKGEILGTLKEDISGHKILHFEIWKNDAPVNPLDYINISNSDD</sequence>
<keyword evidence="2" id="KW-0472">Membrane</keyword>
<keyword evidence="1" id="KW-0732">Signal</keyword>
<dbReference type="OrthoDB" id="9814460at2"/>
<dbReference type="PANTHER" id="PTHR21666">
    <property type="entry name" value="PEPTIDASE-RELATED"/>
    <property type="match status" value="1"/>
</dbReference>
<dbReference type="AlphaFoldDB" id="A0A1M5S9N6"/>
<dbReference type="Gene3D" id="2.70.70.10">
    <property type="entry name" value="Glucose Permease (Domain IIA)"/>
    <property type="match status" value="1"/>
</dbReference>
<dbReference type="CDD" id="cd12797">
    <property type="entry name" value="M23_peptidase"/>
    <property type="match status" value="1"/>
</dbReference>
<keyword evidence="2" id="KW-1133">Transmembrane helix</keyword>
<dbReference type="EMBL" id="FQXO01000010">
    <property type="protein sequence ID" value="SHH35224.1"/>
    <property type="molecule type" value="Genomic_DNA"/>
</dbReference>
<protein>
    <submittedName>
        <fullName evidence="4">Peptidase family M23</fullName>
    </submittedName>
</protein>
<evidence type="ECO:0000313" key="5">
    <source>
        <dbReference type="Proteomes" id="UP000183967"/>
    </source>
</evidence>